<name>A0A182IM48_ANOAO</name>
<proteinExistence type="predicted"/>
<dbReference type="AlphaFoldDB" id="A0A182IM48"/>
<organism evidence="2">
    <name type="scientific">Anopheles atroparvus</name>
    <name type="common">European mosquito</name>
    <dbReference type="NCBI Taxonomy" id="41427"/>
    <lineage>
        <taxon>Eukaryota</taxon>
        <taxon>Metazoa</taxon>
        <taxon>Ecdysozoa</taxon>
        <taxon>Arthropoda</taxon>
        <taxon>Hexapoda</taxon>
        <taxon>Insecta</taxon>
        <taxon>Pterygota</taxon>
        <taxon>Neoptera</taxon>
        <taxon>Endopterygota</taxon>
        <taxon>Diptera</taxon>
        <taxon>Nematocera</taxon>
        <taxon>Culicoidea</taxon>
        <taxon>Culicidae</taxon>
        <taxon>Anophelinae</taxon>
        <taxon>Anopheles</taxon>
    </lineage>
</organism>
<dbReference type="EnsemblMetazoa" id="AATE001739-RA">
    <property type="protein sequence ID" value="AATE001739-PA.1"/>
    <property type="gene ID" value="AATE001739"/>
</dbReference>
<feature type="region of interest" description="Disordered" evidence="1">
    <location>
        <begin position="526"/>
        <end position="558"/>
    </location>
</feature>
<feature type="compositionally biased region" description="Basic and acidic residues" evidence="1">
    <location>
        <begin position="486"/>
        <end position="505"/>
    </location>
</feature>
<sequence length="615" mass="67087">MGCASSSPLINGGGPGGVVESAKEAATKTANDVLHAGEAAIHDVGGQVKEAVQNVTHEIENVLGGGKKSDKSDHINEDDQPTANGHGDEDDDPASNPDYQIIRLKGSKQGSVEETELMENMKNDLMSKAQSVGDDTDRLADDLMKETEDLMRDAETGIAHHEMTTRITSAEDEPEIERILADGADAPDSPKATLHSLAVPASEAARAGKDEGMPLGAPGHPGEDKPDVEESVWPTPQASLDGESVGSSGGEEHFRNEVLRATSIRTPRGARRSPSTSTRPPPPSTACSERMQRFIFKLNSVILSDIEERVGGSEDGGIVRQLERNPERVVELLSKSSVDSGDEADGDVDEVTDDTRTGSWREGAEGKPRATGGLRRQHSVSLEGDTSVDLIPELTGSVSKRRSRNGSREEQDEQGENERTSVQLKDIPPAVRLRALMRFKSFDGLGSESATERRKARRRMKSLDTIDAEEELEDELGQETSEDGGVEQREGESPSDNFRDVPYDPVEEERICEELLAELRTLEEADRADAKADHNTVDAEDDANDEPGNIDLQAGSGPKTAWEKLQDYLQRVPKRRSSNYDLFHDNEEDILRMLFNHHKAKRLFHYSSSSSSDTL</sequence>
<evidence type="ECO:0000256" key="1">
    <source>
        <dbReference type="SAM" id="MobiDB-lite"/>
    </source>
</evidence>
<protein>
    <submittedName>
        <fullName evidence="2">Uncharacterized protein</fullName>
    </submittedName>
</protein>
<dbReference type="VEuPathDB" id="VectorBase:AATE001739"/>
<reference evidence="2" key="1">
    <citation type="submission" date="2022-08" db="UniProtKB">
        <authorList>
            <consortium name="EnsemblMetazoa"/>
        </authorList>
    </citation>
    <scope>IDENTIFICATION</scope>
    <source>
        <strain evidence="2">EBRO</strain>
    </source>
</reference>
<evidence type="ECO:0000313" key="2">
    <source>
        <dbReference type="EnsemblMetazoa" id="AATE001739-PA.1"/>
    </source>
</evidence>
<feature type="region of interest" description="Disordered" evidence="1">
    <location>
        <begin position="59"/>
        <end position="99"/>
    </location>
</feature>
<feature type="compositionally biased region" description="Basic and acidic residues" evidence="1">
    <location>
        <begin position="67"/>
        <end position="77"/>
    </location>
</feature>
<feature type="compositionally biased region" description="Basic and acidic residues" evidence="1">
    <location>
        <begin position="526"/>
        <end position="537"/>
    </location>
</feature>
<feature type="compositionally biased region" description="Acidic residues" evidence="1">
    <location>
        <begin position="340"/>
        <end position="352"/>
    </location>
</feature>
<feature type="region of interest" description="Disordered" evidence="1">
    <location>
        <begin position="201"/>
        <end position="290"/>
    </location>
</feature>
<accession>A0A182IM48</accession>
<feature type="region of interest" description="Disordered" evidence="1">
    <location>
        <begin position="331"/>
        <end position="427"/>
    </location>
</feature>
<feature type="region of interest" description="Disordered" evidence="1">
    <location>
        <begin position="1"/>
        <end position="30"/>
    </location>
</feature>
<feature type="compositionally biased region" description="Acidic residues" evidence="1">
    <location>
        <begin position="466"/>
        <end position="485"/>
    </location>
</feature>
<feature type="region of interest" description="Disordered" evidence="1">
    <location>
        <begin position="442"/>
        <end position="505"/>
    </location>
</feature>